<protein>
    <recommendedName>
        <fullName evidence="4">Extracellular membrane protein CFEM domain-containing protein</fullName>
    </recommendedName>
</protein>
<evidence type="ECO:0008006" key="4">
    <source>
        <dbReference type="Google" id="ProtNLM"/>
    </source>
</evidence>
<feature type="region of interest" description="Disordered" evidence="1">
    <location>
        <begin position="122"/>
        <end position="141"/>
    </location>
</feature>
<reference evidence="2 3" key="1">
    <citation type="submission" date="2024-07" db="EMBL/GenBank/DDBJ databases">
        <title>Section-level genome sequencing and comparative genomics of Aspergillus sections Usti and Cavernicolus.</title>
        <authorList>
            <consortium name="Lawrence Berkeley National Laboratory"/>
            <person name="Nybo J.L."/>
            <person name="Vesth T.C."/>
            <person name="Theobald S."/>
            <person name="Frisvad J.C."/>
            <person name="Larsen T.O."/>
            <person name="Kjaerboelling I."/>
            <person name="Rothschild-Mancinelli K."/>
            <person name="Lyhne E.K."/>
            <person name="Kogle M.E."/>
            <person name="Barry K."/>
            <person name="Clum A."/>
            <person name="Na H."/>
            <person name="Ledsgaard L."/>
            <person name="Lin J."/>
            <person name="Lipzen A."/>
            <person name="Kuo A."/>
            <person name="Riley R."/>
            <person name="Mondo S."/>
            <person name="LaButti K."/>
            <person name="Haridas S."/>
            <person name="Pangalinan J."/>
            <person name="Salamov A.A."/>
            <person name="Simmons B.A."/>
            <person name="Magnuson J.K."/>
            <person name="Chen J."/>
            <person name="Drula E."/>
            <person name="Henrissat B."/>
            <person name="Wiebenga A."/>
            <person name="Lubbers R.J."/>
            <person name="Gomes A.C."/>
            <person name="Makela M.R."/>
            <person name="Stajich J."/>
            <person name="Grigoriev I.V."/>
            <person name="Mortensen U.H."/>
            <person name="De vries R.P."/>
            <person name="Baker S.E."/>
            <person name="Andersen M.R."/>
        </authorList>
    </citation>
    <scope>NUCLEOTIDE SEQUENCE [LARGE SCALE GENOMIC DNA]</scope>
    <source>
        <strain evidence="2 3">CBS 600.67</strain>
    </source>
</reference>
<sequence>MSTTLTATSTTTTTTASAATSTCQTSLYEIPLHDAACAMPMSNSTYLSVMTSCCGVASIASYSNCDYYCLAQDQSVGDLAECLIKGSEAGMVWCNTNANATATGSIPASGAGTVVATATGTASASDGATGTTGDTEASSTDNAGVSLKRSVGVVVLLVLGGIAQGLL</sequence>
<keyword evidence="3" id="KW-1185">Reference proteome</keyword>
<name>A0ABR4I983_9EURO</name>
<dbReference type="EMBL" id="JBFXLS010000045">
    <property type="protein sequence ID" value="KAL2824319.1"/>
    <property type="molecule type" value="Genomic_DNA"/>
</dbReference>
<organism evidence="2 3">
    <name type="scientific">Aspergillus cavernicola</name>
    <dbReference type="NCBI Taxonomy" id="176166"/>
    <lineage>
        <taxon>Eukaryota</taxon>
        <taxon>Fungi</taxon>
        <taxon>Dikarya</taxon>
        <taxon>Ascomycota</taxon>
        <taxon>Pezizomycotina</taxon>
        <taxon>Eurotiomycetes</taxon>
        <taxon>Eurotiomycetidae</taxon>
        <taxon>Eurotiales</taxon>
        <taxon>Aspergillaceae</taxon>
        <taxon>Aspergillus</taxon>
        <taxon>Aspergillus subgen. Nidulantes</taxon>
    </lineage>
</organism>
<accession>A0ABR4I983</accession>
<evidence type="ECO:0000313" key="3">
    <source>
        <dbReference type="Proteomes" id="UP001610335"/>
    </source>
</evidence>
<proteinExistence type="predicted"/>
<evidence type="ECO:0000313" key="2">
    <source>
        <dbReference type="EMBL" id="KAL2824319.1"/>
    </source>
</evidence>
<gene>
    <name evidence="2" type="ORF">BDW59DRAFT_162657</name>
</gene>
<dbReference type="Proteomes" id="UP001610335">
    <property type="component" value="Unassembled WGS sequence"/>
</dbReference>
<comment type="caution">
    <text evidence="2">The sequence shown here is derived from an EMBL/GenBank/DDBJ whole genome shotgun (WGS) entry which is preliminary data.</text>
</comment>
<evidence type="ECO:0000256" key="1">
    <source>
        <dbReference type="SAM" id="MobiDB-lite"/>
    </source>
</evidence>